<sequence length="119" mass="14000">MGYGLHPPCYEFIVIGSVQFQVHCNVLTQYLSLPTSPRQLGVLRRCPSLHPHPHHQRHRFRWLRLHHPTCPSRRHERRDTYHPPHYLAPVHWLLLQYSSTRKQAFPPASHGVDSFASCE</sequence>
<comment type="caution">
    <text evidence="1">The sequence shown here is derived from an EMBL/GenBank/DDBJ whole genome shotgun (WGS) entry which is preliminary data.</text>
</comment>
<dbReference type="Proteomes" id="UP000028582">
    <property type="component" value="Unassembled WGS sequence"/>
</dbReference>
<accession>A0A080ZS33</accession>
<dbReference type="EMBL" id="ANJA01002549">
    <property type="protein sequence ID" value="ETO69444.1"/>
    <property type="molecule type" value="Genomic_DNA"/>
</dbReference>
<gene>
    <name evidence="1" type="ORF">F444_13970</name>
</gene>
<evidence type="ECO:0000313" key="1">
    <source>
        <dbReference type="EMBL" id="ETO69444.1"/>
    </source>
</evidence>
<name>A0A080ZS33_PHYNI</name>
<evidence type="ECO:0000313" key="2">
    <source>
        <dbReference type="Proteomes" id="UP000028582"/>
    </source>
</evidence>
<dbReference type="AlphaFoldDB" id="A0A080ZS33"/>
<organism evidence="1 2">
    <name type="scientific">Phytophthora nicotianae P1976</name>
    <dbReference type="NCBI Taxonomy" id="1317066"/>
    <lineage>
        <taxon>Eukaryota</taxon>
        <taxon>Sar</taxon>
        <taxon>Stramenopiles</taxon>
        <taxon>Oomycota</taxon>
        <taxon>Peronosporomycetes</taxon>
        <taxon>Peronosporales</taxon>
        <taxon>Peronosporaceae</taxon>
        <taxon>Phytophthora</taxon>
    </lineage>
</organism>
<reference evidence="1 2" key="1">
    <citation type="submission" date="2013-11" db="EMBL/GenBank/DDBJ databases">
        <title>The Genome Sequence of Phytophthora parasitica P1976.</title>
        <authorList>
            <consortium name="The Broad Institute Genomics Platform"/>
            <person name="Russ C."/>
            <person name="Tyler B."/>
            <person name="Panabieres F."/>
            <person name="Shan W."/>
            <person name="Tripathy S."/>
            <person name="Grunwald N."/>
            <person name="Machado M."/>
            <person name="Johnson C.S."/>
            <person name="Walker B."/>
            <person name="Young S."/>
            <person name="Zeng Q."/>
            <person name="Gargeya S."/>
            <person name="Fitzgerald M."/>
            <person name="Haas B."/>
            <person name="Abouelleil A."/>
            <person name="Allen A.W."/>
            <person name="Alvarado L."/>
            <person name="Arachchi H.M."/>
            <person name="Berlin A.M."/>
            <person name="Chapman S.B."/>
            <person name="Gainer-Dewar J."/>
            <person name="Goldberg J."/>
            <person name="Griggs A."/>
            <person name="Gujja S."/>
            <person name="Hansen M."/>
            <person name="Howarth C."/>
            <person name="Imamovic A."/>
            <person name="Ireland A."/>
            <person name="Larimer J."/>
            <person name="McCowan C."/>
            <person name="Murphy C."/>
            <person name="Pearson M."/>
            <person name="Poon T.W."/>
            <person name="Priest M."/>
            <person name="Roberts A."/>
            <person name="Saif S."/>
            <person name="Shea T."/>
            <person name="Sisk P."/>
            <person name="Sykes S."/>
            <person name="Wortman J."/>
            <person name="Nusbaum C."/>
            <person name="Birren B."/>
        </authorList>
    </citation>
    <scope>NUCLEOTIDE SEQUENCE [LARGE SCALE GENOMIC DNA]</scope>
    <source>
        <strain evidence="1 2">P1976</strain>
    </source>
</reference>
<proteinExistence type="predicted"/>
<protein>
    <submittedName>
        <fullName evidence="1">Uncharacterized protein</fullName>
    </submittedName>
</protein>